<dbReference type="RefSeq" id="WP_163741695.1">
    <property type="nucleotide sequence ID" value="NZ_JAAGOA010000017.1"/>
</dbReference>
<accession>A0A6L9SE51</accession>
<evidence type="ECO:0000313" key="3">
    <source>
        <dbReference type="EMBL" id="NEE02792.1"/>
    </source>
</evidence>
<feature type="chain" id="PRO_5027011218" evidence="2">
    <location>
        <begin position="36"/>
        <end position="350"/>
    </location>
</feature>
<feature type="compositionally biased region" description="Acidic residues" evidence="1">
    <location>
        <begin position="49"/>
        <end position="60"/>
    </location>
</feature>
<name>A0A6L9SE51_9ACTN</name>
<feature type="signal peptide" evidence="2">
    <location>
        <begin position="1"/>
        <end position="35"/>
    </location>
</feature>
<dbReference type="Proteomes" id="UP000475214">
    <property type="component" value="Unassembled WGS sequence"/>
</dbReference>
<evidence type="ECO:0000256" key="1">
    <source>
        <dbReference type="SAM" id="MobiDB-lite"/>
    </source>
</evidence>
<evidence type="ECO:0000313" key="4">
    <source>
        <dbReference type="Proteomes" id="UP000475214"/>
    </source>
</evidence>
<organism evidence="3 4">
    <name type="scientific">Phytoactinopolyspora halotolerans</name>
    <dbReference type="NCBI Taxonomy" id="1981512"/>
    <lineage>
        <taxon>Bacteria</taxon>
        <taxon>Bacillati</taxon>
        <taxon>Actinomycetota</taxon>
        <taxon>Actinomycetes</taxon>
        <taxon>Jiangellales</taxon>
        <taxon>Jiangellaceae</taxon>
        <taxon>Phytoactinopolyspora</taxon>
    </lineage>
</organism>
<feature type="region of interest" description="Disordered" evidence="1">
    <location>
        <begin position="41"/>
        <end position="61"/>
    </location>
</feature>
<protein>
    <submittedName>
        <fullName evidence="3">Uncharacterized protein</fullName>
    </submittedName>
</protein>
<keyword evidence="2" id="KW-0732">Signal</keyword>
<sequence>MLNAVRRSSRDALPGALLACALTLTLLGATPISSAEVAPGCGLDGCPPPDDDGGGSDADAEDGRVSVEVWGSGTDGGDDGRFTIPRETVWVLPACRYIPGLTGKDYYEMIDSGDLDRWSDPHTGEVYEPYEDYETYKDDDEGRWWYGACFSADFDGDVHEFFDHSERFFTDYDGAVFVEMNEEPPVPPVPPEALVDVAFDHMQLPDPEISWNPKRSGDGATLVNVETWVWMEGGPVQVEVNAAAGGNTVLARAELRSMGFSAPSAEPIICEGTGTRWSPDAESECILIFGRSSANRPGLTTPVTAESFWTVDWFANGEPQDPLDPQTTHAVVLIPVAETQTRVTVETKRR</sequence>
<evidence type="ECO:0000256" key="2">
    <source>
        <dbReference type="SAM" id="SignalP"/>
    </source>
</evidence>
<keyword evidence="4" id="KW-1185">Reference proteome</keyword>
<proteinExistence type="predicted"/>
<gene>
    <name evidence="3" type="ORF">G1H10_21740</name>
</gene>
<dbReference type="AlphaFoldDB" id="A0A6L9SE51"/>
<reference evidence="3 4" key="1">
    <citation type="submission" date="2020-02" db="EMBL/GenBank/DDBJ databases">
        <authorList>
            <person name="Li X.-J."/>
            <person name="Han X.-M."/>
        </authorList>
    </citation>
    <scope>NUCLEOTIDE SEQUENCE [LARGE SCALE GENOMIC DNA]</scope>
    <source>
        <strain evidence="3 4">CCTCC AB 2017055</strain>
    </source>
</reference>
<comment type="caution">
    <text evidence="3">The sequence shown here is derived from an EMBL/GenBank/DDBJ whole genome shotgun (WGS) entry which is preliminary data.</text>
</comment>
<dbReference type="EMBL" id="JAAGOA010000017">
    <property type="protein sequence ID" value="NEE02792.1"/>
    <property type="molecule type" value="Genomic_DNA"/>
</dbReference>